<keyword evidence="3" id="KW-0238">DNA-binding</keyword>
<dbReference type="SMART" id="SM00353">
    <property type="entry name" value="HLH"/>
    <property type="match status" value="1"/>
</dbReference>
<feature type="region of interest" description="Disordered" evidence="7">
    <location>
        <begin position="290"/>
        <end position="344"/>
    </location>
</feature>
<feature type="region of interest" description="Disordered" evidence="7">
    <location>
        <begin position="898"/>
        <end position="976"/>
    </location>
</feature>
<reference evidence="9" key="1">
    <citation type="submission" date="2022-01" db="EMBL/GenBank/DDBJ databases">
        <title>Genome Sequence Resource for Two Populations of Ditylenchus destructor, the Migratory Endoparasitic Phytonematode.</title>
        <authorList>
            <person name="Zhang H."/>
            <person name="Lin R."/>
            <person name="Xie B."/>
        </authorList>
    </citation>
    <scope>NUCLEOTIDE SEQUENCE</scope>
    <source>
        <strain evidence="9">BazhouSP</strain>
    </source>
</reference>
<protein>
    <submittedName>
        <fullName evidence="9">Protein WBSCR14 like protein</fullName>
    </submittedName>
</protein>
<accession>A0AAD4N385</accession>
<evidence type="ECO:0000256" key="3">
    <source>
        <dbReference type="ARBA" id="ARBA00023125"/>
    </source>
</evidence>
<evidence type="ECO:0000259" key="8">
    <source>
        <dbReference type="PROSITE" id="PS50888"/>
    </source>
</evidence>
<evidence type="ECO:0000256" key="2">
    <source>
        <dbReference type="ARBA" id="ARBA00023015"/>
    </source>
</evidence>
<dbReference type="PANTHER" id="PTHR15741:SF37">
    <property type="entry name" value="LD38259P"/>
    <property type="match status" value="1"/>
</dbReference>
<feature type="compositionally biased region" description="Low complexity" evidence="7">
    <location>
        <begin position="1000"/>
        <end position="1015"/>
    </location>
</feature>
<feature type="compositionally biased region" description="Low complexity" evidence="7">
    <location>
        <begin position="961"/>
        <end position="971"/>
    </location>
</feature>
<keyword evidence="5" id="KW-0539">Nucleus</keyword>
<dbReference type="CDD" id="cd21739">
    <property type="entry name" value="NES2-NLS_ChREBP-like"/>
    <property type="match status" value="1"/>
</dbReference>
<feature type="region of interest" description="Disordered" evidence="7">
    <location>
        <begin position="989"/>
        <end position="1070"/>
    </location>
</feature>
<dbReference type="GO" id="GO:0046983">
    <property type="term" value="F:protein dimerization activity"/>
    <property type="evidence" value="ECO:0007669"/>
    <property type="project" value="InterPro"/>
</dbReference>
<feature type="region of interest" description="Disordered" evidence="7">
    <location>
        <begin position="693"/>
        <end position="756"/>
    </location>
</feature>
<feature type="compositionally biased region" description="Polar residues" evidence="7">
    <location>
        <begin position="727"/>
        <end position="756"/>
    </location>
</feature>
<dbReference type="AlphaFoldDB" id="A0AAD4N385"/>
<feature type="compositionally biased region" description="Polar residues" evidence="7">
    <location>
        <begin position="834"/>
        <end position="849"/>
    </location>
</feature>
<keyword evidence="2" id="KW-0805">Transcription regulation</keyword>
<evidence type="ECO:0000256" key="7">
    <source>
        <dbReference type="SAM" id="MobiDB-lite"/>
    </source>
</evidence>
<keyword evidence="6" id="KW-0175">Coiled coil</keyword>
<evidence type="ECO:0000256" key="6">
    <source>
        <dbReference type="SAM" id="Coils"/>
    </source>
</evidence>
<evidence type="ECO:0000256" key="5">
    <source>
        <dbReference type="ARBA" id="ARBA00023242"/>
    </source>
</evidence>
<comment type="caution">
    <text evidence="9">The sequence shown here is derived from an EMBL/GenBank/DDBJ whole genome shotgun (WGS) entry which is preliminary data.</text>
</comment>
<dbReference type="PANTHER" id="PTHR15741">
    <property type="entry name" value="BASIC HELIX-LOOP-HELIX ZIP TRANSCRIPTION FACTOR"/>
    <property type="match status" value="1"/>
</dbReference>
<organism evidence="9 10">
    <name type="scientific">Ditylenchus destructor</name>
    <dbReference type="NCBI Taxonomy" id="166010"/>
    <lineage>
        <taxon>Eukaryota</taxon>
        <taxon>Metazoa</taxon>
        <taxon>Ecdysozoa</taxon>
        <taxon>Nematoda</taxon>
        <taxon>Chromadorea</taxon>
        <taxon>Rhabditida</taxon>
        <taxon>Tylenchina</taxon>
        <taxon>Tylenchomorpha</taxon>
        <taxon>Sphaerularioidea</taxon>
        <taxon>Anguinidae</taxon>
        <taxon>Anguininae</taxon>
        <taxon>Ditylenchus</taxon>
    </lineage>
</organism>
<feature type="compositionally biased region" description="Low complexity" evidence="7">
    <location>
        <begin position="698"/>
        <end position="711"/>
    </location>
</feature>
<comment type="subcellular location">
    <subcellularLocation>
        <location evidence="1">Nucleus</location>
    </subcellularLocation>
</comment>
<gene>
    <name evidence="9" type="ORF">DdX_08973</name>
</gene>
<dbReference type="CDD" id="cd11405">
    <property type="entry name" value="bHLHzip_MLXIP_like"/>
    <property type="match status" value="1"/>
</dbReference>
<evidence type="ECO:0000313" key="10">
    <source>
        <dbReference type="Proteomes" id="UP001201812"/>
    </source>
</evidence>
<evidence type="ECO:0000256" key="4">
    <source>
        <dbReference type="ARBA" id="ARBA00023163"/>
    </source>
</evidence>
<dbReference type="Gene3D" id="4.10.280.10">
    <property type="entry name" value="Helix-loop-helix DNA-binding domain"/>
    <property type="match status" value="1"/>
</dbReference>
<dbReference type="GO" id="GO:0005634">
    <property type="term" value="C:nucleus"/>
    <property type="evidence" value="ECO:0007669"/>
    <property type="project" value="UniProtKB-SubCell"/>
</dbReference>
<feature type="compositionally biased region" description="Polar residues" evidence="7">
    <location>
        <begin position="313"/>
        <end position="327"/>
    </location>
</feature>
<dbReference type="Pfam" id="PF00010">
    <property type="entry name" value="HLH"/>
    <property type="match status" value="1"/>
</dbReference>
<feature type="compositionally biased region" description="Polar residues" evidence="7">
    <location>
        <begin position="1050"/>
        <end position="1060"/>
    </location>
</feature>
<name>A0AAD4N385_9BILA</name>
<keyword evidence="10" id="KW-1185">Reference proteome</keyword>
<dbReference type="InterPro" id="IPR036638">
    <property type="entry name" value="HLH_DNA-bd_sf"/>
</dbReference>
<feature type="compositionally biased region" description="Low complexity" evidence="7">
    <location>
        <begin position="328"/>
        <end position="342"/>
    </location>
</feature>
<keyword evidence="4" id="KW-0804">Transcription</keyword>
<feature type="compositionally biased region" description="Polar residues" evidence="7">
    <location>
        <begin position="898"/>
        <end position="933"/>
    </location>
</feature>
<dbReference type="GO" id="GO:0000978">
    <property type="term" value="F:RNA polymerase II cis-regulatory region sequence-specific DNA binding"/>
    <property type="evidence" value="ECO:0007669"/>
    <property type="project" value="TreeGrafter"/>
</dbReference>
<feature type="domain" description="BHLH" evidence="8">
    <location>
        <begin position="1072"/>
        <end position="1125"/>
    </location>
</feature>
<dbReference type="InterPro" id="IPR011598">
    <property type="entry name" value="bHLH_dom"/>
</dbReference>
<proteinExistence type="predicted"/>
<feature type="compositionally biased region" description="Polar residues" evidence="7">
    <location>
        <begin position="942"/>
        <end position="960"/>
    </location>
</feature>
<feature type="coiled-coil region" evidence="6">
    <location>
        <begin position="1119"/>
        <end position="1156"/>
    </location>
</feature>
<evidence type="ECO:0000313" key="9">
    <source>
        <dbReference type="EMBL" id="KAI1713459.1"/>
    </source>
</evidence>
<dbReference type="GO" id="GO:0000981">
    <property type="term" value="F:DNA-binding transcription factor activity, RNA polymerase II-specific"/>
    <property type="evidence" value="ECO:0007669"/>
    <property type="project" value="TreeGrafter"/>
</dbReference>
<evidence type="ECO:0000256" key="1">
    <source>
        <dbReference type="ARBA" id="ARBA00004123"/>
    </source>
</evidence>
<dbReference type="PROSITE" id="PS50888">
    <property type="entry name" value="BHLH"/>
    <property type="match status" value="1"/>
</dbReference>
<feature type="compositionally biased region" description="Pro residues" evidence="7">
    <location>
        <begin position="301"/>
        <end position="312"/>
    </location>
</feature>
<dbReference type="EMBL" id="JAKKPZ010000015">
    <property type="protein sequence ID" value="KAI1713459.1"/>
    <property type="molecule type" value="Genomic_DNA"/>
</dbReference>
<feature type="compositionally biased region" description="Polar residues" evidence="7">
    <location>
        <begin position="989"/>
        <end position="998"/>
    </location>
</feature>
<sequence>MSKEPIHSGHFMTSNPHSEIQIEDEDEDVEVDVVDVDDFFMNSTSVQANEKRAVQDRDEKPVTFYKFGPQKTQSVAIDVSLNKLNKCIKVAYMKMTTPKWKDFKGLKLQWKHRIRLNNVIWRAYYMEFRKPDKKKKTPYCYFAVPDDDTTHTKLEGSVLEGMYWKRRMEAVCAQYKRWRTYNRHARKKPKGCCRKRENSCGCDKTQQINMPPQSQTPQNLSTFDDFFDIDDFDNEFTNSLFDSLNAPFLFPNPKESVQCGNADIMQPGLLSLQPSIEEIIMDNLDAFIDRMPSSGSQQEQLPPPIFKRPPNPVSSSMHHQPMMQPTHTSSNASTAQQSQQNSGLYSAREYDAANMLVDYRNQHMAKQRQLAQNTQQHPVNIPVTPSLITSNISQPLYSQAVYEPPRVLNEAANQNLDQVPGGNVYPHGNNSIDNRRKMSGTIPQSTSIGMQQKVPTVTTTPPNTFLNPTTIQNSIPQNSITGINALNYMPQILAAAGVSGATVGNQPINFSMINASTSLAGSLQSRAHLIAQQAPWWLTHNQHQQQQQYQLENERKTLQMLRTTQPTVNEQRQFQANNFTAQSLINGQLNLNTQQTRQVLDSPATMGITSPVTSPYPQQNLTNLIQSSSTTPNLNITNTQQALHARNVNNKMTSLTQVSDLQQRANQLMVPNAAGRPNSTATLHDLSRYLPQRQPQQTTSSGVNSGTSSPSAFTTPSVSLAGMVLSPPNTNPFITQQGSPNPMQLTLPTNPSQPQPLNTTLPSTSPSMYSPVTLASPVPGYRTNPAGQISPILQPTHQSQAGLLAGTPPVSTPATSPLLGGLSSQMSHHHLKQEWQQPNTQPAKNSSTMPGKRPSGVYGAQNLFITSSAGPTTPAMSNNMYSSESTVPLPTFLKNTRSTTSATSISHPTDLTSQTRSSATTAPLGSPTGTVITKSRWPPQPSTSGTATRQSRSTAKTSKATLTPLTPVLSPLTPPQYTEMTNVVTRSSPLSNATSDALTDSDMSAAGTSSGSTTDAGRHSINIPAIVKSEEQEDTKPQVLIPSGSKRRNTSVGSNGSSRSAPADSTLHPEERKRILHLHAEKNRRCALKDGFEMLVDAIPVVEEAGVKSTNAVVLNRAAQHIRSLKDQSEQRIEEVEELRDKIAQMNDKIALIQSNLPSSSRCDGPTASNTPSMRSQVLQFYERFSRERSKHDYRFWLMSEIFKPIAQSYADNIHTDPSEREHVLISAREWLNKSWNSATLRPIASETLVRVATKSGAFTDETALPKYIMNEIAKFSQ</sequence>
<dbReference type="SUPFAM" id="SSF47459">
    <property type="entry name" value="HLH, helix-loop-helix DNA-binding domain"/>
    <property type="match status" value="1"/>
</dbReference>
<dbReference type="InterPro" id="IPR052207">
    <property type="entry name" value="Max-like/E-box_TFs"/>
</dbReference>
<feature type="region of interest" description="Disordered" evidence="7">
    <location>
        <begin position="826"/>
        <end position="858"/>
    </location>
</feature>
<dbReference type="Proteomes" id="UP001201812">
    <property type="component" value="Unassembled WGS sequence"/>
</dbReference>